<keyword evidence="2" id="KW-0812">Transmembrane</keyword>
<dbReference type="AlphaFoldDB" id="A0A8J7GVQ2"/>
<keyword evidence="2" id="KW-1133">Transmembrane helix</keyword>
<dbReference type="Proteomes" id="UP000622552">
    <property type="component" value="Unassembled WGS sequence"/>
</dbReference>
<proteinExistence type="predicted"/>
<sequence>MTSPENKAAGRTSAAPAAEGPDQPSPPPRPAKKATPRVTKAKDQELVAPAPQTPPAKTRSVRGAPPTEPNAWSFWERLLRNKAMTHNLIKIMVAAGLILLALVLLVYIVAVATPETKHVSTWLTTFAPVILSGAAAGRWGWLRRRSRRIAAGRPSVKAGQDAVGEESGETE</sequence>
<evidence type="ECO:0000313" key="3">
    <source>
        <dbReference type="EMBL" id="MBG6138361.1"/>
    </source>
</evidence>
<comment type="caution">
    <text evidence="3">The sequence shown here is derived from an EMBL/GenBank/DDBJ whole genome shotgun (WGS) entry which is preliminary data.</text>
</comment>
<gene>
    <name evidence="3" type="ORF">IW245_004555</name>
</gene>
<dbReference type="EMBL" id="JADOUF010000001">
    <property type="protein sequence ID" value="MBG6138361.1"/>
    <property type="molecule type" value="Genomic_DNA"/>
</dbReference>
<evidence type="ECO:0000256" key="1">
    <source>
        <dbReference type="SAM" id="MobiDB-lite"/>
    </source>
</evidence>
<accession>A0A8J7GVQ2</accession>
<evidence type="ECO:0000256" key="2">
    <source>
        <dbReference type="SAM" id="Phobius"/>
    </source>
</evidence>
<feature type="region of interest" description="Disordered" evidence="1">
    <location>
        <begin position="151"/>
        <end position="171"/>
    </location>
</feature>
<feature type="transmembrane region" description="Helical" evidence="2">
    <location>
        <begin position="122"/>
        <end position="141"/>
    </location>
</feature>
<reference evidence="3" key="1">
    <citation type="submission" date="2020-11" db="EMBL/GenBank/DDBJ databases">
        <title>Sequencing the genomes of 1000 actinobacteria strains.</title>
        <authorList>
            <person name="Klenk H.-P."/>
        </authorList>
    </citation>
    <scope>NUCLEOTIDE SEQUENCE</scope>
    <source>
        <strain evidence="3">DSM 45356</strain>
    </source>
</reference>
<keyword evidence="4" id="KW-1185">Reference proteome</keyword>
<evidence type="ECO:0000313" key="4">
    <source>
        <dbReference type="Proteomes" id="UP000622552"/>
    </source>
</evidence>
<feature type="transmembrane region" description="Helical" evidence="2">
    <location>
        <begin position="87"/>
        <end position="110"/>
    </location>
</feature>
<feature type="region of interest" description="Disordered" evidence="1">
    <location>
        <begin position="1"/>
        <end position="68"/>
    </location>
</feature>
<protein>
    <submittedName>
        <fullName evidence="3">Uncharacterized protein</fullName>
    </submittedName>
</protein>
<name>A0A8J7GVQ2_9ACTN</name>
<keyword evidence="2" id="KW-0472">Membrane</keyword>
<organism evidence="3 4">
    <name type="scientific">Longispora fulva</name>
    <dbReference type="NCBI Taxonomy" id="619741"/>
    <lineage>
        <taxon>Bacteria</taxon>
        <taxon>Bacillati</taxon>
        <taxon>Actinomycetota</taxon>
        <taxon>Actinomycetes</taxon>
        <taxon>Micromonosporales</taxon>
        <taxon>Micromonosporaceae</taxon>
        <taxon>Longispora</taxon>
    </lineage>
</organism>